<evidence type="ECO:0000313" key="1">
    <source>
        <dbReference type="EMBL" id="ODS31512.1"/>
    </source>
</evidence>
<evidence type="ECO:0008006" key="3">
    <source>
        <dbReference type="Google" id="ProtNLM"/>
    </source>
</evidence>
<dbReference type="AlphaFoldDB" id="A0A1E3X7F0"/>
<comment type="caution">
    <text evidence="1">The sequence shown here is derived from an EMBL/GenBank/DDBJ whole genome shotgun (WGS) entry which is preliminary data.</text>
</comment>
<evidence type="ECO:0000313" key="2">
    <source>
        <dbReference type="Proteomes" id="UP000094056"/>
    </source>
</evidence>
<sequence length="141" mass="15880">MRRLMTFAILAFFLGAFLFGFNIYAGKSVDWPGFAEGATSLAVIEGKITNIDLWEDTITLEGCELLGNEPLEFFFDYTTCYKGDENTDIVSIRGGTNFQKKDKLSFDQLKAGDYIKCNYTIAYGKVWAERIVLIASPLRVD</sequence>
<accession>A0A1E3X7F0</accession>
<proteinExistence type="predicted"/>
<name>A0A1E3X7F0_9BACT</name>
<protein>
    <recommendedName>
        <fullName evidence="3">DUF5666 domain-containing protein</fullName>
    </recommendedName>
</protein>
<dbReference type="EMBL" id="MAYW01000113">
    <property type="protein sequence ID" value="ODS31512.1"/>
    <property type="molecule type" value="Genomic_DNA"/>
</dbReference>
<organism evidence="1 2">
    <name type="scientific">Candidatus Scalindua rubra</name>
    <dbReference type="NCBI Taxonomy" id="1872076"/>
    <lineage>
        <taxon>Bacteria</taxon>
        <taxon>Pseudomonadati</taxon>
        <taxon>Planctomycetota</taxon>
        <taxon>Candidatus Brocadiia</taxon>
        <taxon>Candidatus Brocadiales</taxon>
        <taxon>Candidatus Scalinduaceae</taxon>
        <taxon>Candidatus Scalindua</taxon>
    </lineage>
</organism>
<gene>
    <name evidence="1" type="ORF">SCARUB_03381</name>
</gene>
<dbReference type="Proteomes" id="UP000094056">
    <property type="component" value="Unassembled WGS sequence"/>
</dbReference>
<reference evidence="1 2" key="1">
    <citation type="submission" date="2016-07" db="EMBL/GenBank/DDBJ databases">
        <title>Draft genome of Scalindua rubra, obtained from a brine-seawater interface in the Red Sea, sheds light on salt adaptation in anammox bacteria.</title>
        <authorList>
            <person name="Speth D.R."/>
            <person name="Lagkouvardos I."/>
            <person name="Wang Y."/>
            <person name="Qian P.-Y."/>
            <person name="Dutilh B.E."/>
            <person name="Jetten M.S."/>
        </authorList>
    </citation>
    <scope>NUCLEOTIDE SEQUENCE [LARGE SCALE GENOMIC DNA]</scope>
    <source>
        <strain evidence="1">BSI-1</strain>
    </source>
</reference>